<dbReference type="Proteomes" id="UP000619265">
    <property type="component" value="Unassembled WGS sequence"/>
</dbReference>
<sequence>MAHQHLEILSERQNPDDVCLMQEGGWPLGLRPLNARVGLVRTRDLPGSISFSSTLLTGSPTSSAVSSSDLDTESTGSFFDITLGSLVGVTRILELSRSRRSTRGRAEENVRDRKNNKAKPWLFSLCSKQSTDAVNARNTSSLGNFLEAERRSSAATASVYRRRNQSPTNLTISDANSLFVGGGQVAAPQSSAANLRENGGRQSNFFLHGNGYGRMGFHYYYRIRACLYTP</sequence>
<dbReference type="PANTHER" id="PTHR33544:SF3">
    <property type="entry name" value="60S RIBOSOMAL PROTEIN L36"/>
    <property type="match status" value="1"/>
</dbReference>
<evidence type="ECO:0000313" key="1">
    <source>
        <dbReference type="EMBL" id="KAF5471661.1"/>
    </source>
</evidence>
<dbReference type="EMBL" id="LIHL02000004">
    <property type="protein sequence ID" value="KAF5471661.1"/>
    <property type="molecule type" value="Genomic_DNA"/>
</dbReference>
<dbReference type="AlphaFoldDB" id="A0A833XV41"/>
<dbReference type="PANTHER" id="PTHR33544">
    <property type="entry name" value="DUF4005 DOMAIN-CONTAINING PROTEIN-RELATED"/>
    <property type="match status" value="1"/>
</dbReference>
<organism evidence="1 2">
    <name type="scientific">Juglans regia</name>
    <name type="common">English walnut</name>
    <dbReference type="NCBI Taxonomy" id="51240"/>
    <lineage>
        <taxon>Eukaryota</taxon>
        <taxon>Viridiplantae</taxon>
        <taxon>Streptophyta</taxon>
        <taxon>Embryophyta</taxon>
        <taxon>Tracheophyta</taxon>
        <taxon>Spermatophyta</taxon>
        <taxon>Magnoliopsida</taxon>
        <taxon>eudicotyledons</taxon>
        <taxon>Gunneridae</taxon>
        <taxon>Pentapetalae</taxon>
        <taxon>rosids</taxon>
        <taxon>fabids</taxon>
        <taxon>Fagales</taxon>
        <taxon>Juglandaceae</taxon>
        <taxon>Juglans</taxon>
    </lineage>
</organism>
<proteinExistence type="predicted"/>
<evidence type="ECO:0000313" key="2">
    <source>
        <dbReference type="Proteomes" id="UP000619265"/>
    </source>
</evidence>
<dbReference type="InterPro" id="IPR040344">
    <property type="entry name" value="At3g17950-like"/>
</dbReference>
<gene>
    <name evidence="1" type="ORF">F2P56_008435</name>
</gene>
<name>A0A833XV41_JUGRE</name>
<reference evidence="1" key="2">
    <citation type="submission" date="2020-03" db="EMBL/GenBank/DDBJ databases">
        <title>Walnut 2.0.</title>
        <authorList>
            <person name="Marrano A."/>
            <person name="Britton M."/>
            <person name="Zimin A.V."/>
            <person name="Zaini P.A."/>
            <person name="Workman R."/>
            <person name="Puiu D."/>
            <person name="Bianco L."/>
            <person name="Allen B.J."/>
            <person name="Troggio M."/>
            <person name="Leslie C.A."/>
            <person name="Timp W."/>
            <person name="Dendekar A."/>
            <person name="Salzberg S.L."/>
            <person name="Neale D.B."/>
        </authorList>
    </citation>
    <scope>NUCLEOTIDE SEQUENCE</scope>
    <source>
        <tissue evidence="1">Leaves</tissue>
    </source>
</reference>
<accession>A0A833XV41</accession>
<comment type="caution">
    <text evidence="1">The sequence shown here is derived from an EMBL/GenBank/DDBJ whole genome shotgun (WGS) entry which is preliminary data.</text>
</comment>
<reference evidence="1" key="1">
    <citation type="submission" date="2015-10" db="EMBL/GenBank/DDBJ databases">
        <authorList>
            <person name="Martinez-Garcia P.J."/>
            <person name="Crepeau M.W."/>
            <person name="Puiu D."/>
            <person name="Gonzalez-Ibeas D."/>
            <person name="Whalen J."/>
            <person name="Stevens K."/>
            <person name="Paul R."/>
            <person name="Butterfield T."/>
            <person name="Britton M."/>
            <person name="Reagan R."/>
            <person name="Chakraborty S."/>
            <person name="Walawage S.L."/>
            <person name="Vasquez-Gross H.A."/>
            <person name="Cardeno C."/>
            <person name="Famula R."/>
            <person name="Pratt K."/>
            <person name="Kuruganti S."/>
            <person name="Aradhya M.K."/>
            <person name="Leslie C.A."/>
            <person name="Dandekar A.M."/>
            <person name="Salzberg S.L."/>
            <person name="Wegrzyn J.L."/>
            <person name="Langley C.H."/>
            <person name="Neale D.B."/>
        </authorList>
    </citation>
    <scope>NUCLEOTIDE SEQUENCE</scope>
    <source>
        <tissue evidence="1">Leaves</tissue>
    </source>
</reference>
<protein>
    <submittedName>
        <fullName evidence="1">Uncharacterized protein</fullName>
    </submittedName>
</protein>
<dbReference type="Gramene" id="Jr04_02900_p1">
    <property type="protein sequence ID" value="cds.Jr04_02900_p1"/>
    <property type="gene ID" value="Jr04_02900"/>
</dbReference>